<proteinExistence type="predicted"/>
<sequence length="154" mass="16581">MSDEEIKAVVDETFTVLDGAVGLNNHMGSAIMEDERALNVVINDVADRGLIFIDSRTTAKSVSKKLCESRDCCLLGRDVFLDSTDDIAVVKKQLMKAAEIAVKNGTAIAIGHVGPEGGKITAQAIKDLAPEIEKMGVEFVTINQMKEITDENNS</sequence>
<accession>A0A645HQN6</accession>
<reference evidence="1" key="1">
    <citation type="submission" date="2019-08" db="EMBL/GenBank/DDBJ databases">
        <authorList>
            <person name="Kucharzyk K."/>
            <person name="Murdoch R.W."/>
            <person name="Higgins S."/>
            <person name="Loffler F."/>
        </authorList>
    </citation>
    <scope>NUCLEOTIDE SEQUENCE</scope>
</reference>
<dbReference type="AlphaFoldDB" id="A0A645HQN6"/>
<protein>
    <recommendedName>
        <fullName evidence="2">Divergent polysaccharide deacetylase</fullName>
    </recommendedName>
</protein>
<name>A0A645HQN6_9ZZZZ</name>
<organism evidence="1">
    <name type="scientific">bioreactor metagenome</name>
    <dbReference type="NCBI Taxonomy" id="1076179"/>
    <lineage>
        <taxon>unclassified sequences</taxon>
        <taxon>metagenomes</taxon>
        <taxon>ecological metagenomes</taxon>
    </lineage>
</organism>
<dbReference type="Pfam" id="PF04748">
    <property type="entry name" value="Polysacc_deac_2"/>
    <property type="match status" value="1"/>
</dbReference>
<dbReference type="EMBL" id="VSSQ01098359">
    <property type="protein sequence ID" value="MPN41371.1"/>
    <property type="molecule type" value="Genomic_DNA"/>
</dbReference>
<dbReference type="Gene3D" id="3.20.20.370">
    <property type="entry name" value="Glycoside hydrolase/deacetylase"/>
    <property type="match status" value="1"/>
</dbReference>
<dbReference type="InterPro" id="IPR011330">
    <property type="entry name" value="Glyco_hydro/deAcase_b/a-brl"/>
</dbReference>
<comment type="caution">
    <text evidence="1">The sequence shown here is derived from an EMBL/GenBank/DDBJ whole genome shotgun (WGS) entry which is preliminary data.</text>
</comment>
<dbReference type="InterPro" id="IPR006837">
    <property type="entry name" value="Divergent_DAC"/>
</dbReference>
<evidence type="ECO:0000313" key="1">
    <source>
        <dbReference type="EMBL" id="MPN41371.1"/>
    </source>
</evidence>
<dbReference type="PANTHER" id="PTHR30105:SF2">
    <property type="entry name" value="DIVERGENT POLYSACCHARIDE DEACETYLASE SUPERFAMILY"/>
    <property type="match status" value="1"/>
</dbReference>
<evidence type="ECO:0008006" key="2">
    <source>
        <dbReference type="Google" id="ProtNLM"/>
    </source>
</evidence>
<dbReference type="GO" id="GO:0005975">
    <property type="term" value="P:carbohydrate metabolic process"/>
    <property type="evidence" value="ECO:0007669"/>
    <property type="project" value="InterPro"/>
</dbReference>
<dbReference type="PANTHER" id="PTHR30105">
    <property type="entry name" value="UNCHARACTERIZED YIBQ-RELATED"/>
    <property type="match status" value="1"/>
</dbReference>
<dbReference type="SUPFAM" id="SSF88713">
    <property type="entry name" value="Glycoside hydrolase/deacetylase"/>
    <property type="match status" value="1"/>
</dbReference>
<gene>
    <name evidence="1" type="ORF">SDC9_188917</name>
</gene>
<dbReference type="CDD" id="cd10936">
    <property type="entry name" value="CE4_DAC2"/>
    <property type="match status" value="1"/>
</dbReference>